<organism evidence="3 4">
    <name type="scientific">Gordonia otitidis (strain DSM 44809 / CCUG 52243 / JCM 12355 / NBRC 100426 / IFM 10032)</name>
    <dbReference type="NCBI Taxonomy" id="1108044"/>
    <lineage>
        <taxon>Bacteria</taxon>
        <taxon>Bacillati</taxon>
        <taxon>Actinomycetota</taxon>
        <taxon>Actinomycetes</taxon>
        <taxon>Mycobacteriales</taxon>
        <taxon>Gordoniaceae</taxon>
        <taxon>Gordonia</taxon>
    </lineage>
</organism>
<dbReference type="GO" id="GO:0005524">
    <property type="term" value="F:ATP binding"/>
    <property type="evidence" value="ECO:0007669"/>
    <property type="project" value="InterPro"/>
</dbReference>
<dbReference type="InterPro" id="IPR050764">
    <property type="entry name" value="CbbQ/NirQ/NorQ/GpvN"/>
</dbReference>
<evidence type="ECO:0000256" key="1">
    <source>
        <dbReference type="SAM" id="MobiDB-lite"/>
    </source>
</evidence>
<accession>H5TK19</accession>
<evidence type="ECO:0000313" key="4">
    <source>
        <dbReference type="Proteomes" id="UP000005038"/>
    </source>
</evidence>
<dbReference type="AlphaFoldDB" id="H5TK19"/>
<proteinExistence type="predicted"/>
<dbReference type="Pfam" id="PF07728">
    <property type="entry name" value="AAA_5"/>
    <property type="match status" value="1"/>
</dbReference>
<dbReference type="PANTHER" id="PTHR42759">
    <property type="entry name" value="MOXR FAMILY PROTEIN"/>
    <property type="match status" value="1"/>
</dbReference>
<gene>
    <name evidence="3" type="ORF">GOOTI_083_00020</name>
</gene>
<feature type="domain" description="ATPase dynein-related AAA" evidence="2">
    <location>
        <begin position="187"/>
        <end position="317"/>
    </location>
</feature>
<keyword evidence="4" id="KW-1185">Reference proteome</keyword>
<dbReference type="InterPro" id="IPR027417">
    <property type="entry name" value="P-loop_NTPase"/>
</dbReference>
<dbReference type="EMBL" id="BAFB01000083">
    <property type="protein sequence ID" value="GAB33827.1"/>
    <property type="molecule type" value="Genomic_DNA"/>
</dbReference>
<feature type="region of interest" description="Disordered" evidence="1">
    <location>
        <begin position="34"/>
        <end position="56"/>
    </location>
</feature>
<evidence type="ECO:0000313" key="3">
    <source>
        <dbReference type="EMBL" id="GAB33827.1"/>
    </source>
</evidence>
<comment type="caution">
    <text evidence="3">The sequence shown here is derived from an EMBL/GenBank/DDBJ whole genome shotgun (WGS) entry which is preliminary data.</text>
</comment>
<sequence length="428" mass="44693">MYGSIVWLDPATGEANMASAYGPMSQLRNKTLSHVRDHAPQTSARNSRPAVGHTPRSVADAFAARWDEKVSGRGYNTSLGGPVVVDVDGDLLIDHQTAVRVVFADHIKGVAASGTVAEVASAALGTQASTTNVAAPSRAARPTLRGSGNAPVILPNGDPYYPRMIGGVTDVDLLRSARANDMAVGFYGAAGTGKSTAALAAFGDELISYTFHDDSTPASLIGSWVPDNSAPSGFSYRKGPLTRAAEEGRPFLADELSRAPQGTIPALFSLLDSRRELVLEDLGGEIVSAAPGFTVVATWNVEGIGVRALDPAMLRRLPIKVEVTHDYTAAERRGVNPSLLKVARNLATRRAAVLANGGFPTWVPSVPNLLASQTMLNAGLGEEVAVGALVAECPVDERLDDPDGTGTVMDVIREVFDVDSALTTAAAA</sequence>
<dbReference type="Gene3D" id="3.40.50.300">
    <property type="entry name" value="P-loop containing nucleotide triphosphate hydrolases"/>
    <property type="match status" value="1"/>
</dbReference>
<dbReference type="GO" id="GO:0016887">
    <property type="term" value="F:ATP hydrolysis activity"/>
    <property type="evidence" value="ECO:0007669"/>
    <property type="project" value="InterPro"/>
</dbReference>
<name>H5TK19_GORO1</name>
<reference evidence="3" key="1">
    <citation type="submission" date="2012-02" db="EMBL/GenBank/DDBJ databases">
        <title>Whole genome shotgun sequence of Gordonia otitidis NBRC 100426.</title>
        <authorList>
            <person name="Yoshida I."/>
            <person name="Hosoyama A."/>
            <person name="Tsuchikane K."/>
            <person name="Katsumata H."/>
            <person name="Yamazaki S."/>
            <person name="Fujita N."/>
        </authorList>
    </citation>
    <scope>NUCLEOTIDE SEQUENCE [LARGE SCALE GENOMIC DNA]</scope>
    <source>
        <strain evidence="3">NBRC 100426</strain>
    </source>
</reference>
<dbReference type="SUPFAM" id="SSF52540">
    <property type="entry name" value="P-loop containing nucleoside triphosphate hydrolases"/>
    <property type="match status" value="1"/>
</dbReference>
<dbReference type="InterPro" id="IPR011704">
    <property type="entry name" value="ATPase_dyneun-rel_AAA"/>
</dbReference>
<protein>
    <recommendedName>
        <fullName evidence="2">ATPase dynein-related AAA domain-containing protein</fullName>
    </recommendedName>
</protein>
<dbReference type="Proteomes" id="UP000005038">
    <property type="component" value="Unassembled WGS sequence"/>
</dbReference>
<dbReference type="PANTHER" id="PTHR42759:SF1">
    <property type="entry name" value="MAGNESIUM-CHELATASE SUBUNIT CHLD"/>
    <property type="match status" value="1"/>
</dbReference>
<evidence type="ECO:0000259" key="2">
    <source>
        <dbReference type="Pfam" id="PF07728"/>
    </source>
</evidence>